<feature type="compositionally biased region" description="Basic and acidic residues" evidence="1">
    <location>
        <begin position="1"/>
        <end position="10"/>
    </location>
</feature>
<name>A0ABW5XGP3_9MICO</name>
<organism evidence="3 4">
    <name type="scientific">Populibacterium corticicola</name>
    <dbReference type="NCBI Taxonomy" id="1812826"/>
    <lineage>
        <taxon>Bacteria</taxon>
        <taxon>Bacillati</taxon>
        <taxon>Actinomycetota</taxon>
        <taxon>Actinomycetes</taxon>
        <taxon>Micrococcales</taxon>
        <taxon>Jonesiaceae</taxon>
        <taxon>Populibacterium</taxon>
    </lineage>
</organism>
<evidence type="ECO:0000256" key="1">
    <source>
        <dbReference type="SAM" id="MobiDB-lite"/>
    </source>
</evidence>
<proteinExistence type="predicted"/>
<comment type="caution">
    <text evidence="3">The sequence shown here is derived from an EMBL/GenBank/DDBJ whole genome shotgun (WGS) entry which is preliminary data.</text>
</comment>
<dbReference type="Proteomes" id="UP001597391">
    <property type="component" value="Unassembled WGS sequence"/>
</dbReference>
<gene>
    <name evidence="3" type="ORF">ACFSYH_13825</name>
</gene>
<feature type="transmembrane region" description="Helical" evidence="2">
    <location>
        <begin position="62"/>
        <end position="87"/>
    </location>
</feature>
<keyword evidence="2" id="KW-0472">Membrane</keyword>
<dbReference type="InterPro" id="IPR009937">
    <property type="entry name" value="Phage_holin_3_6"/>
</dbReference>
<feature type="transmembrane region" description="Helical" evidence="2">
    <location>
        <begin position="93"/>
        <end position="116"/>
    </location>
</feature>
<dbReference type="EMBL" id="JBHUOP010000007">
    <property type="protein sequence ID" value="MFD2841640.1"/>
    <property type="molecule type" value="Genomic_DNA"/>
</dbReference>
<dbReference type="RefSeq" id="WP_377467858.1">
    <property type="nucleotide sequence ID" value="NZ_JBHUOP010000007.1"/>
</dbReference>
<keyword evidence="2" id="KW-1133">Transmembrane helix</keyword>
<sequence length="146" mass="15267">MTEQDPHVSDAAEDPQPKSSRRPSIGELVGQVSEQFARLLRAEVTSYTNELKAKATKSALGIGLLAAAGVLALYLLGVLLAAAVAGFANLMPVWAAALTVSGILLLIIAGLALVGVKALKNNVPPMPNEAVNRIKEDLSSIKEDIK</sequence>
<dbReference type="Pfam" id="PF07332">
    <property type="entry name" value="Phage_holin_3_6"/>
    <property type="match status" value="1"/>
</dbReference>
<evidence type="ECO:0000256" key="2">
    <source>
        <dbReference type="SAM" id="Phobius"/>
    </source>
</evidence>
<reference evidence="4" key="1">
    <citation type="journal article" date="2019" name="Int. J. Syst. Evol. Microbiol.">
        <title>The Global Catalogue of Microorganisms (GCM) 10K type strain sequencing project: providing services to taxonomists for standard genome sequencing and annotation.</title>
        <authorList>
            <consortium name="The Broad Institute Genomics Platform"/>
            <consortium name="The Broad Institute Genome Sequencing Center for Infectious Disease"/>
            <person name="Wu L."/>
            <person name="Ma J."/>
        </authorList>
    </citation>
    <scope>NUCLEOTIDE SEQUENCE [LARGE SCALE GENOMIC DNA]</scope>
    <source>
        <strain evidence="4">KCTC 33576</strain>
    </source>
</reference>
<keyword evidence="2" id="KW-0812">Transmembrane</keyword>
<feature type="region of interest" description="Disordered" evidence="1">
    <location>
        <begin position="1"/>
        <end position="24"/>
    </location>
</feature>
<keyword evidence="4" id="KW-1185">Reference proteome</keyword>
<evidence type="ECO:0000313" key="3">
    <source>
        <dbReference type="EMBL" id="MFD2841640.1"/>
    </source>
</evidence>
<evidence type="ECO:0000313" key="4">
    <source>
        <dbReference type="Proteomes" id="UP001597391"/>
    </source>
</evidence>
<protein>
    <submittedName>
        <fullName evidence="3">Phage holin family protein</fullName>
    </submittedName>
</protein>
<accession>A0ABW5XGP3</accession>